<dbReference type="PANTHER" id="PTHR13475">
    <property type="entry name" value="NEUGRIN"/>
    <property type="match status" value="1"/>
</dbReference>
<dbReference type="PANTHER" id="PTHR13475:SF3">
    <property type="entry name" value="NEUGRIN"/>
    <property type="match status" value="1"/>
</dbReference>
<dbReference type="Pfam" id="PF06413">
    <property type="entry name" value="Neugrin"/>
    <property type="match status" value="1"/>
</dbReference>
<dbReference type="InterPro" id="IPR010487">
    <property type="entry name" value="NGRN/Rrg9"/>
</dbReference>
<proteinExistence type="predicted"/>
<keyword evidence="2" id="KW-1185">Reference proteome</keyword>
<protein>
    <submittedName>
        <fullName evidence="1">Neugrin</fullName>
    </submittedName>
</protein>
<accession>A0A2A3ELJ8</accession>
<dbReference type="GO" id="GO:0005634">
    <property type="term" value="C:nucleus"/>
    <property type="evidence" value="ECO:0007669"/>
    <property type="project" value="TreeGrafter"/>
</dbReference>
<name>A0A2A3ELJ8_APICC</name>
<reference evidence="1 2" key="1">
    <citation type="submission" date="2014-07" db="EMBL/GenBank/DDBJ databases">
        <title>Genomic and transcriptomic analysis on Apis cerana provide comprehensive insights into honey bee biology.</title>
        <authorList>
            <person name="Diao Q."/>
            <person name="Sun L."/>
            <person name="Zheng H."/>
            <person name="Zheng H."/>
            <person name="Xu S."/>
            <person name="Wang S."/>
            <person name="Zeng Z."/>
            <person name="Hu F."/>
            <person name="Su S."/>
            <person name="Wu J."/>
        </authorList>
    </citation>
    <scope>NUCLEOTIDE SEQUENCE [LARGE SCALE GENOMIC DNA]</scope>
    <source>
        <tissue evidence="1">Pupae without intestine</tissue>
    </source>
</reference>
<sequence length="420" mass="50334">MFKLLRTYFTKSKCESVDIHRKLKISKMNEELDNNFEEIDQEDGEIYDSDFMTVDTSYKNKIRESKRIREQLKRRIVKNKVFKEIEPNFLTYIEKDQIKKLYESNPKEWTPEKLSESFPALPETIKRILKVKWIPKSVERILQYDNKVIENWKQLKTGKLVVNDTLKQHLMKFKDRKIHLCDKETLMKNFIPPKIELPKPKSSFFSNIIKNFTYEESIIENKLLISSQNNINKDKKNFNITEKEDIKLFKEKNNSMNIYKTKKYNTKEKTLLFEEFMRNKLNNPNEIPHEEKIVLMNIYKKYVESKNSEDISFNIMNNIKEDAIIEKKSISTTKTPSDKNSILNIKTDKFKLATELNNNKSLDTYIKERNSFMETNFEYSKRIKIPENVYKQGMTYRIKDCYYDDDGEFLYRIPGLKGNS</sequence>
<dbReference type="OrthoDB" id="6415470at2759"/>
<gene>
    <name evidence="1" type="ORF">APICC_07887</name>
</gene>
<evidence type="ECO:0000313" key="2">
    <source>
        <dbReference type="Proteomes" id="UP000242457"/>
    </source>
</evidence>
<organism evidence="1 2">
    <name type="scientific">Apis cerana cerana</name>
    <name type="common">Oriental honeybee</name>
    <dbReference type="NCBI Taxonomy" id="94128"/>
    <lineage>
        <taxon>Eukaryota</taxon>
        <taxon>Metazoa</taxon>
        <taxon>Ecdysozoa</taxon>
        <taxon>Arthropoda</taxon>
        <taxon>Hexapoda</taxon>
        <taxon>Insecta</taxon>
        <taxon>Pterygota</taxon>
        <taxon>Neoptera</taxon>
        <taxon>Endopterygota</taxon>
        <taxon>Hymenoptera</taxon>
        <taxon>Apocrita</taxon>
        <taxon>Aculeata</taxon>
        <taxon>Apoidea</taxon>
        <taxon>Anthophila</taxon>
        <taxon>Apidae</taxon>
        <taxon>Apis</taxon>
    </lineage>
</organism>
<evidence type="ECO:0000313" key="1">
    <source>
        <dbReference type="EMBL" id="PBC32587.1"/>
    </source>
</evidence>
<dbReference type="EMBL" id="KZ288215">
    <property type="protein sequence ID" value="PBC32587.1"/>
    <property type="molecule type" value="Genomic_DNA"/>
</dbReference>
<dbReference type="AlphaFoldDB" id="A0A2A3ELJ8"/>
<dbReference type="Proteomes" id="UP000242457">
    <property type="component" value="Unassembled WGS sequence"/>
</dbReference>